<accession>A0ABU1SD67</accession>
<evidence type="ECO:0000313" key="6">
    <source>
        <dbReference type="Proteomes" id="UP001259347"/>
    </source>
</evidence>
<proteinExistence type="predicted"/>
<dbReference type="Proteomes" id="UP001259347">
    <property type="component" value="Unassembled WGS sequence"/>
</dbReference>
<feature type="region of interest" description="Disordered" evidence="2">
    <location>
        <begin position="32"/>
        <end position="96"/>
    </location>
</feature>
<evidence type="ECO:0000313" key="5">
    <source>
        <dbReference type="EMBL" id="MDR6867534.1"/>
    </source>
</evidence>
<keyword evidence="3" id="KW-1133">Transmembrane helix</keyword>
<dbReference type="EMBL" id="JAVDUM010000009">
    <property type="protein sequence ID" value="MDR6867534.1"/>
    <property type="molecule type" value="Genomic_DNA"/>
</dbReference>
<evidence type="ECO:0000256" key="2">
    <source>
        <dbReference type="SAM" id="MobiDB-lite"/>
    </source>
</evidence>
<gene>
    <name evidence="5" type="ORF">J2Y69_002138</name>
</gene>
<feature type="domain" description="Phage tail tape measure protein" evidence="4">
    <location>
        <begin position="152"/>
        <end position="351"/>
    </location>
</feature>
<dbReference type="InterPro" id="IPR010090">
    <property type="entry name" value="Phage_tape_meas"/>
</dbReference>
<reference evidence="5 6" key="1">
    <citation type="submission" date="2023-07" db="EMBL/GenBank/DDBJ databases">
        <title>Sorghum-associated microbial communities from plants grown in Nebraska, USA.</title>
        <authorList>
            <person name="Schachtman D."/>
        </authorList>
    </citation>
    <scope>NUCLEOTIDE SEQUENCE [LARGE SCALE GENOMIC DNA]</scope>
    <source>
        <strain evidence="5 6">2980</strain>
    </source>
</reference>
<keyword evidence="6" id="KW-1185">Reference proteome</keyword>
<feature type="transmembrane region" description="Helical" evidence="3">
    <location>
        <begin position="444"/>
        <end position="464"/>
    </location>
</feature>
<evidence type="ECO:0000256" key="1">
    <source>
        <dbReference type="ARBA" id="ARBA00022612"/>
    </source>
</evidence>
<dbReference type="RefSeq" id="WP_310020430.1">
    <property type="nucleotide sequence ID" value="NZ_JAVDUM010000009.1"/>
</dbReference>
<dbReference type="PANTHER" id="PTHR37813:SF1">
    <property type="entry name" value="FELS-2 PROPHAGE PROTEIN"/>
    <property type="match status" value="1"/>
</dbReference>
<dbReference type="PANTHER" id="PTHR37813">
    <property type="entry name" value="FELS-2 PROPHAGE PROTEIN"/>
    <property type="match status" value="1"/>
</dbReference>
<keyword evidence="3" id="KW-0812">Transmembrane</keyword>
<dbReference type="NCBIfam" id="TIGR01760">
    <property type="entry name" value="tape_meas_TP901"/>
    <property type="match status" value="1"/>
</dbReference>
<dbReference type="Pfam" id="PF10145">
    <property type="entry name" value="PhageMin_Tail"/>
    <property type="match status" value="1"/>
</dbReference>
<sequence length="976" mass="101073">MSFDAGALQFKIQTVGAQVFKQDQADASAAIEKTGKAAATAAPQVDALGTSTDETAKKSKTAKPPLTEQAKATEEVGEQSRKAKPKQDEQTKATEAQADAAKKLSVALLAAGTAVAAMVTLAVVKSTDFDQAMSNVRAATMSTVAEQEKLADAALDAGADTAYSAREAADAEEELAKAGLSVSDIVGGSLNGALALAAAGQLQVARSAEIMATTLKQYRLPAEQASHVSDLLAAGAGKAQGSVDDLALALQYVGPVAAGLGISLEETTGTLALFASQGQLGERAGTGLRGVLMSLTSPSALAAKTMAEYNVEIFDGGGKMKSLAAISEQLKGAFGGLTEAERSAALGRIFGNEQITAARVLYEGGAEAVEKWTDEVNESGYAARQAAIRQDNLAGDIEKLGGAFDTALIKSGSAANDVLRAMVQGLTEAVDMFGEAPAVVQGTALVLGVAAGAMLLFAGGAVGARVKFLELKAQLDETNMSMTRTAVLGGAAGLALTGIITVVGLLMAAQAEGRAKAQAYADTLDQATLQVTKSTREMAASNLAAKRDWWVFDGRSVIDNARMLGVGVDMVTDAAMGNADQMKALNDELSQYTFGTEEATKKAEELGISQVELGNITDDVRQAVLGEKSAQAESIEVARDKKDATAEGVDASKSAADAYIAEADSVEDLSSKLSKLIDTINKANGVGQDAITSNIDYQDALAKVDEQIQNARDGVDGYAVTLDQSTQAGRDNMGMLVDLAKNAADAAEAQYALDGNTEAYKQRLEDSRQALLDRIDALGIHGEAAGALADQILRIPSETEWKMIAETAEAAWTITDFQKNYGTLSGTIIYRAQLPDLNGDTSGNGRMGTYADGGIVRFNAGGNIYRPENHVAQIARAGDVRIWAEPETGGESYIPHAPSKRARADQIMAETASVLGGTYIPAGATPYASGGFGADGLAAPAVGVTVQSKGGIDLLQYIDVQVHQGQEATAKIIRRS</sequence>
<keyword evidence="3" id="KW-0472">Membrane</keyword>
<protein>
    <submittedName>
        <fullName evidence="5">TP901 family phage tail tape measure protein</fullName>
    </submittedName>
</protein>
<name>A0ABU1SD67_9MICO</name>
<feature type="compositionally biased region" description="Basic and acidic residues" evidence="2">
    <location>
        <begin position="71"/>
        <end position="92"/>
    </location>
</feature>
<feature type="transmembrane region" description="Helical" evidence="3">
    <location>
        <begin position="485"/>
        <end position="509"/>
    </location>
</feature>
<organism evidence="5 6">
    <name type="scientific">Microbacterium resistens</name>
    <dbReference type="NCBI Taxonomy" id="156977"/>
    <lineage>
        <taxon>Bacteria</taxon>
        <taxon>Bacillati</taxon>
        <taxon>Actinomycetota</taxon>
        <taxon>Actinomycetes</taxon>
        <taxon>Micrococcales</taxon>
        <taxon>Microbacteriaceae</taxon>
        <taxon>Microbacterium</taxon>
    </lineage>
</organism>
<evidence type="ECO:0000256" key="3">
    <source>
        <dbReference type="SAM" id="Phobius"/>
    </source>
</evidence>
<evidence type="ECO:0000259" key="4">
    <source>
        <dbReference type="Pfam" id="PF10145"/>
    </source>
</evidence>
<keyword evidence="1" id="KW-1188">Viral release from host cell</keyword>
<comment type="caution">
    <text evidence="5">The sequence shown here is derived from an EMBL/GenBank/DDBJ whole genome shotgun (WGS) entry which is preliminary data.</text>
</comment>